<dbReference type="PANTHER" id="PTHR31549">
    <property type="entry name" value="PROTEIN, PUTATIVE (DUF247)-RELATED-RELATED"/>
    <property type="match status" value="1"/>
</dbReference>
<keyword evidence="2" id="KW-0812">Transmembrane</keyword>
<reference evidence="3" key="1">
    <citation type="submission" date="2020-10" db="EMBL/GenBank/DDBJ databases">
        <authorList>
            <person name="Han B."/>
            <person name="Lu T."/>
            <person name="Zhao Q."/>
            <person name="Huang X."/>
            <person name="Zhao Y."/>
        </authorList>
    </citation>
    <scope>NUCLEOTIDE SEQUENCE</scope>
</reference>
<keyword evidence="2" id="KW-1133">Transmembrane helix</keyword>
<feature type="transmembrane region" description="Helical" evidence="2">
    <location>
        <begin position="451"/>
        <end position="470"/>
    </location>
</feature>
<evidence type="ECO:0000256" key="2">
    <source>
        <dbReference type="SAM" id="Phobius"/>
    </source>
</evidence>
<dbReference type="PANTHER" id="PTHR31549:SF244">
    <property type="entry name" value="OS08G0121500 PROTEIN"/>
    <property type="match status" value="1"/>
</dbReference>
<dbReference type="AlphaFoldDB" id="A0A811R8S3"/>
<gene>
    <name evidence="3" type="ORF">NCGR_LOCUS49738</name>
</gene>
<sequence length="476" mass="52444">MDVTDTRTILINDDVPDLPAIAERMATTTARLEADFSKVESKIHRFPGSLRGIGGDNDRYIVPSVVAIGPYHHGAPHLHKMEEVKLAAAYYLCGASGRSTAEVYEKVRSVAGAARGCYDADDPAVVGLGDAEFAAMMFLDGCFLLQYMVAGGDVEHDATALVLQNRMTLSTGPSIQKDIFLLENQIPWLVLDALAEFMFVDVGGFVTGMGDKFLPFPRKARKPEDGRCCRRGMRCGCIPTALAKTTRPSDEESRGVVGSTEQHKPPPPHLLGLLRFTQVGCMPDNKKNYTGVSSSWSSSAVELAEMGVVLTPRTEVWFGDMSLRRRCLYGELSLSPVFLSDVTACWLVNMAALEASTAGAARDTDGFVVSSYLSVLAMLMDRKEDVHELRRRGLVHGALSNKQALGFFKGLGQHLRFGRRYFTALEEIDSYKRHRSVRIKAYKFVYNYCKFIAAFLSVTGVLIGIFKTLLSLKRHC</sequence>
<dbReference type="Proteomes" id="UP000604825">
    <property type="component" value="Unassembled WGS sequence"/>
</dbReference>
<keyword evidence="4" id="KW-1185">Reference proteome</keyword>
<feature type="region of interest" description="Disordered" evidence="1">
    <location>
        <begin position="246"/>
        <end position="268"/>
    </location>
</feature>
<evidence type="ECO:0000256" key="1">
    <source>
        <dbReference type="SAM" id="MobiDB-lite"/>
    </source>
</evidence>
<name>A0A811R8S3_9POAL</name>
<organism evidence="3 4">
    <name type="scientific">Miscanthus lutarioriparius</name>
    <dbReference type="NCBI Taxonomy" id="422564"/>
    <lineage>
        <taxon>Eukaryota</taxon>
        <taxon>Viridiplantae</taxon>
        <taxon>Streptophyta</taxon>
        <taxon>Embryophyta</taxon>
        <taxon>Tracheophyta</taxon>
        <taxon>Spermatophyta</taxon>
        <taxon>Magnoliopsida</taxon>
        <taxon>Liliopsida</taxon>
        <taxon>Poales</taxon>
        <taxon>Poaceae</taxon>
        <taxon>PACMAD clade</taxon>
        <taxon>Panicoideae</taxon>
        <taxon>Andropogonodae</taxon>
        <taxon>Andropogoneae</taxon>
        <taxon>Saccharinae</taxon>
        <taxon>Miscanthus</taxon>
    </lineage>
</organism>
<proteinExistence type="predicted"/>
<dbReference type="EMBL" id="CAJGYO010000013">
    <property type="protein sequence ID" value="CAD6266433.1"/>
    <property type="molecule type" value="Genomic_DNA"/>
</dbReference>
<dbReference type="Pfam" id="PF03140">
    <property type="entry name" value="DUF247"/>
    <property type="match status" value="1"/>
</dbReference>
<evidence type="ECO:0000313" key="4">
    <source>
        <dbReference type="Proteomes" id="UP000604825"/>
    </source>
</evidence>
<dbReference type="OrthoDB" id="1849062at2759"/>
<comment type="caution">
    <text evidence="3">The sequence shown here is derived from an EMBL/GenBank/DDBJ whole genome shotgun (WGS) entry which is preliminary data.</text>
</comment>
<keyword evidence="2" id="KW-0472">Membrane</keyword>
<accession>A0A811R8S3</accession>
<protein>
    <submittedName>
        <fullName evidence="3">Uncharacterized protein</fullName>
    </submittedName>
</protein>
<evidence type="ECO:0000313" key="3">
    <source>
        <dbReference type="EMBL" id="CAD6266433.1"/>
    </source>
</evidence>
<dbReference type="InterPro" id="IPR004158">
    <property type="entry name" value="DUF247_pln"/>
</dbReference>